<gene>
    <name evidence="1" type="ORF">O6H91_06G074500</name>
</gene>
<sequence>MASVECCVPAPHAHHTSTGVGETWGANSVYVNAPPGASKAVLLVTDVFGRMGSSIAKPEPVEESKEIIEFLNEKGVRSIGVAGFCWGAQVAVSLAKGAYVQAAVLLHPSLVTTEDIREVKVLIATLAAEIDRTSPPALIQEFEKILVSKSEVPHFVKIYPRVIHGWTVRYEVNDEKAVAEAEEAHAALLDWFGKSL</sequence>
<reference evidence="2" key="1">
    <citation type="journal article" date="2024" name="Proc. Natl. Acad. Sci. U.S.A.">
        <title>Extraordinary preservation of gene collinearity over three hundred million years revealed in homosporous lycophytes.</title>
        <authorList>
            <person name="Li C."/>
            <person name="Wickell D."/>
            <person name="Kuo L.Y."/>
            <person name="Chen X."/>
            <person name="Nie B."/>
            <person name="Liao X."/>
            <person name="Peng D."/>
            <person name="Ji J."/>
            <person name="Jenkins J."/>
            <person name="Williams M."/>
            <person name="Shu S."/>
            <person name="Plott C."/>
            <person name="Barry K."/>
            <person name="Rajasekar S."/>
            <person name="Grimwood J."/>
            <person name="Han X."/>
            <person name="Sun S."/>
            <person name="Hou Z."/>
            <person name="He W."/>
            <person name="Dai G."/>
            <person name="Sun C."/>
            <person name="Schmutz J."/>
            <person name="Leebens-Mack J.H."/>
            <person name="Li F.W."/>
            <person name="Wang L."/>
        </authorList>
    </citation>
    <scope>NUCLEOTIDE SEQUENCE [LARGE SCALE GENOMIC DNA]</scope>
    <source>
        <strain evidence="2">cv. PW_Plant_1</strain>
    </source>
</reference>
<accession>A0ACC2DF56</accession>
<protein>
    <submittedName>
        <fullName evidence="1">Uncharacterized protein</fullName>
    </submittedName>
</protein>
<evidence type="ECO:0000313" key="1">
    <source>
        <dbReference type="EMBL" id="KAJ7552889.1"/>
    </source>
</evidence>
<proteinExistence type="predicted"/>
<keyword evidence="2" id="KW-1185">Reference proteome</keyword>
<comment type="caution">
    <text evidence="1">The sequence shown here is derived from an EMBL/GenBank/DDBJ whole genome shotgun (WGS) entry which is preliminary data.</text>
</comment>
<dbReference type="Proteomes" id="UP001162992">
    <property type="component" value="Chromosome 6"/>
</dbReference>
<evidence type="ECO:0000313" key="2">
    <source>
        <dbReference type="Proteomes" id="UP001162992"/>
    </source>
</evidence>
<organism evidence="1 2">
    <name type="scientific">Diphasiastrum complanatum</name>
    <name type="common">Issler's clubmoss</name>
    <name type="synonym">Lycopodium complanatum</name>
    <dbReference type="NCBI Taxonomy" id="34168"/>
    <lineage>
        <taxon>Eukaryota</taxon>
        <taxon>Viridiplantae</taxon>
        <taxon>Streptophyta</taxon>
        <taxon>Embryophyta</taxon>
        <taxon>Tracheophyta</taxon>
        <taxon>Lycopodiopsida</taxon>
        <taxon>Lycopodiales</taxon>
        <taxon>Lycopodiaceae</taxon>
        <taxon>Lycopodioideae</taxon>
        <taxon>Diphasiastrum</taxon>
    </lineage>
</organism>
<dbReference type="EMBL" id="CM055097">
    <property type="protein sequence ID" value="KAJ7552889.1"/>
    <property type="molecule type" value="Genomic_DNA"/>
</dbReference>
<name>A0ACC2DF56_DIPCM</name>